<evidence type="ECO:0000313" key="4">
    <source>
        <dbReference type="Proteomes" id="UP000001861"/>
    </source>
</evidence>
<evidence type="ECO:0000259" key="2">
    <source>
        <dbReference type="Pfam" id="PF11160"/>
    </source>
</evidence>
<comment type="caution">
    <text evidence="3">The sequence shown here is derived from an EMBL/GenBank/DDBJ whole genome shotgun (WGS) entry which is preliminary data.</text>
</comment>
<dbReference type="AlphaFoldDB" id="A8P992"/>
<gene>
    <name evidence="3" type="ORF">CC1G_09581</name>
</gene>
<organism evidence="3 4">
    <name type="scientific">Coprinopsis cinerea (strain Okayama-7 / 130 / ATCC MYA-4618 / FGSC 9003)</name>
    <name type="common">Inky cap fungus</name>
    <name type="synonym">Hormographiella aspergillata</name>
    <dbReference type="NCBI Taxonomy" id="240176"/>
    <lineage>
        <taxon>Eukaryota</taxon>
        <taxon>Fungi</taxon>
        <taxon>Dikarya</taxon>
        <taxon>Basidiomycota</taxon>
        <taxon>Agaricomycotina</taxon>
        <taxon>Agaricomycetes</taxon>
        <taxon>Agaricomycetidae</taxon>
        <taxon>Agaricales</taxon>
        <taxon>Agaricineae</taxon>
        <taxon>Psathyrellaceae</taxon>
        <taxon>Coprinopsis</taxon>
    </lineage>
</organism>
<feature type="domain" description="Hypervirulence associated protein TUDOR" evidence="2">
    <location>
        <begin position="18"/>
        <end position="72"/>
    </location>
</feature>
<keyword evidence="4" id="KW-1185">Reference proteome</keyword>
<dbReference type="VEuPathDB" id="FungiDB:CC1G_09581"/>
<dbReference type="InParanoid" id="A8P992"/>
<dbReference type="Proteomes" id="UP000001861">
    <property type="component" value="Unassembled WGS sequence"/>
</dbReference>
<sequence length="78" mass="8598">MSPSNQVVDKEGMPIHVGDEVSCRARGGKHVGKVEKIVYTKEEAEEEGVKNPPKVIYTDQHGHRVNHNPGTLVHGDPF</sequence>
<dbReference type="Gene3D" id="2.30.30.1060">
    <property type="match status" value="1"/>
</dbReference>
<dbReference type="Pfam" id="PF11160">
    <property type="entry name" value="Hva1_TUDOR"/>
    <property type="match status" value="1"/>
</dbReference>
<dbReference type="GeneID" id="6016343"/>
<protein>
    <recommendedName>
        <fullName evidence="2">Hypervirulence associated protein TUDOR domain-containing protein</fullName>
    </recommendedName>
</protein>
<evidence type="ECO:0000256" key="1">
    <source>
        <dbReference type="SAM" id="MobiDB-lite"/>
    </source>
</evidence>
<dbReference type="EMBL" id="AACS02000011">
    <property type="protein sequence ID" value="EAU82122.1"/>
    <property type="molecule type" value="Genomic_DNA"/>
</dbReference>
<dbReference type="KEGG" id="cci:CC1G_09581"/>
<dbReference type="eggNOG" id="ENOG502SA36">
    <property type="taxonomic scope" value="Eukaryota"/>
</dbReference>
<reference evidence="3 4" key="1">
    <citation type="journal article" date="2010" name="Proc. Natl. Acad. Sci. U.S.A.">
        <title>Insights into evolution of multicellular fungi from the assembled chromosomes of the mushroom Coprinopsis cinerea (Coprinus cinereus).</title>
        <authorList>
            <person name="Stajich J.E."/>
            <person name="Wilke S.K."/>
            <person name="Ahren D."/>
            <person name="Au C.H."/>
            <person name="Birren B.W."/>
            <person name="Borodovsky M."/>
            <person name="Burns C."/>
            <person name="Canback B."/>
            <person name="Casselton L.A."/>
            <person name="Cheng C.K."/>
            <person name="Deng J."/>
            <person name="Dietrich F.S."/>
            <person name="Fargo D.C."/>
            <person name="Farman M.L."/>
            <person name="Gathman A.C."/>
            <person name="Goldberg J."/>
            <person name="Guigo R."/>
            <person name="Hoegger P.J."/>
            <person name="Hooker J.B."/>
            <person name="Huggins A."/>
            <person name="James T.Y."/>
            <person name="Kamada T."/>
            <person name="Kilaru S."/>
            <person name="Kodira C."/>
            <person name="Kues U."/>
            <person name="Kupfer D."/>
            <person name="Kwan H.S."/>
            <person name="Lomsadze A."/>
            <person name="Li W."/>
            <person name="Lilly W.W."/>
            <person name="Ma L.J."/>
            <person name="Mackey A.J."/>
            <person name="Manning G."/>
            <person name="Martin F."/>
            <person name="Muraguchi H."/>
            <person name="Natvig D.O."/>
            <person name="Palmerini H."/>
            <person name="Ramesh M.A."/>
            <person name="Rehmeyer C.J."/>
            <person name="Roe B.A."/>
            <person name="Shenoy N."/>
            <person name="Stanke M."/>
            <person name="Ter-Hovhannisyan V."/>
            <person name="Tunlid A."/>
            <person name="Velagapudi R."/>
            <person name="Vision T.J."/>
            <person name="Zeng Q."/>
            <person name="Zolan M.E."/>
            <person name="Pukkila P.J."/>
        </authorList>
    </citation>
    <scope>NUCLEOTIDE SEQUENCE [LARGE SCALE GENOMIC DNA]</scope>
    <source>
        <strain evidence="4">Okayama-7 / 130 / ATCC MYA-4618 / FGSC 9003</strain>
    </source>
</reference>
<dbReference type="RefSeq" id="XP_001839726.1">
    <property type="nucleotide sequence ID" value="XM_001839674.2"/>
</dbReference>
<accession>A8P992</accession>
<evidence type="ECO:0000313" key="3">
    <source>
        <dbReference type="EMBL" id="EAU82122.1"/>
    </source>
</evidence>
<proteinExistence type="predicted"/>
<dbReference type="OrthoDB" id="2138648at2759"/>
<dbReference type="OMA" id="KVIFHDQ"/>
<name>A8P992_COPC7</name>
<dbReference type="InterPro" id="IPR021331">
    <property type="entry name" value="Hva1_TUDOR"/>
</dbReference>
<feature type="region of interest" description="Disordered" evidence="1">
    <location>
        <begin position="45"/>
        <end position="78"/>
    </location>
</feature>